<dbReference type="RefSeq" id="WP_215233312.1">
    <property type="nucleotide sequence ID" value="NZ_CAJRAU010000002.1"/>
</dbReference>
<gene>
    <name evidence="1" type="ORF">DYBT9623_01965</name>
</gene>
<protein>
    <recommendedName>
        <fullName evidence="3">Restriction endonuclease</fullName>
    </recommendedName>
</protein>
<name>A0ABM8UNY9_9BACT</name>
<evidence type="ECO:0008006" key="3">
    <source>
        <dbReference type="Google" id="ProtNLM"/>
    </source>
</evidence>
<comment type="caution">
    <text evidence="1">The sequence shown here is derived from an EMBL/GenBank/DDBJ whole genome shotgun (WGS) entry which is preliminary data.</text>
</comment>
<dbReference type="EMBL" id="CAJRAU010000002">
    <property type="protein sequence ID" value="CAG5069229.1"/>
    <property type="molecule type" value="Genomic_DNA"/>
</dbReference>
<evidence type="ECO:0000313" key="2">
    <source>
        <dbReference type="Proteomes" id="UP000679725"/>
    </source>
</evidence>
<proteinExistence type="predicted"/>
<keyword evidence="2" id="KW-1185">Reference proteome</keyword>
<reference evidence="1 2" key="1">
    <citation type="submission" date="2021-04" db="EMBL/GenBank/DDBJ databases">
        <authorList>
            <person name="Rodrigo-Torres L."/>
            <person name="Arahal R. D."/>
            <person name="Lucena T."/>
        </authorList>
    </citation>
    <scope>NUCLEOTIDE SEQUENCE [LARGE SCALE GENOMIC DNA]</scope>
    <source>
        <strain evidence="1 2">CECT 9623</strain>
    </source>
</reference>
<dbReference type="Proteomes" id="UP000679725">
    <property type="component" value="Unassembled WGS sequence"/>
</dbReference>
<accession>A0ABM8UNY9</accession>
<organism evidence="1 2">
    <name type="scientific">Dyadobacter linearis</name>
    <dbReference type="NCBI Taxonomy" id="2823330"/>
    <lineage>
        <taxon>Bacteria</taxon>
        <taxon>Pseudomonadati</taxon>
        <taxon>Bacteroidota</taxon>
        <taxon>Cytophagia</taxon>
        <taxon>Cytophagales</taxon>
        <taxon>Spirosomataceae</taxon>
        <taxon>Dyadobacter</taxon>
    </lineage>
</organism>
<evidence type="ECO:0000313" key="1">
    <source>
        <dbReference type="EMBL" id="CAG5069229.1"/>
    </source>
</evidence>
<sequence length="235" mass="25808">MEQTVLKSGTYIQISVGDEQRLEARELVEYSLRHHHVSNIWDGKPGAGAPGAGAPGAGTSATLASTRMLRFTGTLGEIVFADCYHLPRPTRSFGATDGQDWGQDFLIRSESENFSVDIKSMKRKSGTLAGDYVLNIPASQLHKKGSKTTHYFCISFHQSDTDGTIASLLGFIDKYALESGSIGQLYKSGTRRTRTDGSTFTFHESTYEIDFKDIAPPVLTDSLRKLAGFRICELK</sequence>